<evidence type="ECO:0000313" key="1">
    <source>
        <dbReference type="EMBL" id="SIO39650.1"/>
    </source>
</evidence>
<organism evidence="1 2">
    <name type="scientific">Halodesulfovibrio marinisediminis DSM 17456</name>
    <dbReference type="NCBI Taxonomy" id="1121457"/>
    <lineage>
        <taxon>Bacteria</taxon>
        <taxon>Pseudomonadati</taxon>
        <taxon>Thermodesulfobacteriota</taxon>
        <taxon>Desulfovibrionia</taxon>
        <taxon>Desulfovibrionales</taxon>
        <taxon>Desulfovibrionaceae</taxon>
        <taxon>Halodesulfovibrio</taxon>
    </lineage>
</organism>
<name>A0A1N6J5S3_9BACT</name>
<dbReference type="EMBL" id="FSRG01000008">
    <property type="protein sequence ID" value="SIO39650.1"/>
    <property type="molecule type" value="Genomic_DNA"/>
</dbReference>
<proteinExistence type="predicted"/>
<sequence>MNTSSTPAIEPDQYATGKLPITYDFKQEDGWISVKNSAFFSLAKDLKRELIDQEIVTNHTKSRRGKHLEANLMSCTRRSESSILRYYEDNKAHVQVMHCQSKYCFDCSEARMRRNIKDVLSYLRPIILKYKCPTAYHFVFTLPKNVQRKILENKKKENNLLTKIKRIIYQCMLSTNNVRNKNILLHKNRHVVGNNSLMNFNLHYHFVAIAGIYVETVNQKKKEYTICTNTISGHVAPETIHAINAKWKKVLQKFSNDPTINSIVKVRYANLKKSHKQNMKIVTRLFMYVGRSFGKHFATAPCFYHPEKKEVVLCSSNDGVREYKTYSFWEYLQQWIFVRDNRKARCEGILGARDRFAKVLGIQKVEDKIIPEMVDYDPAEIKRFRNKTPKNKISNRTEVYLKDETGSLRHIPPSTYEFGLRGKNKRWEVTPA</sequence>
<gene>
    <name evidence="1" type="ORF">SAMN02745161_3183</name>
</gene>
<protein>
    <submittedName>
        <fullName evidence="1">Uncharacterized protein</fullName>
    </submittedName>
</protein>
<keyword evidence="2" id="KW-1185">Reference proteome</keyword>
<reference evidence="2" key="1">
    <citation type="submission" date="2016-11" db="EMBL/GenBank/DDBJ databases">
        <authorList>
            <person name="Varghese N."/>
            <person name="Submissions S."/>
        </authorList>
    </citation>
    <scope>NUCLEOTIDE SEQUENCE [LARGE SCALE GENOMIC DNA]</scope>
    <source>
        <strain evidence="2">DSM 17456</strain>
    </source>
</reference>
<accession>A0A1N6J5S3</accession>
<dbReference type="Proteomes" id="UP000184694">
    <property type="component" value="Unassembled WGS sequence"/>
</dbReference>
<evidence type="ECO:0000313" key="2">
    <source>
        <dbReference type="Proteomes" id="UP000184694"/>
    </source>
</evidence>
<dbReference type="STRING" id="1121457.SAMN02745161_3183"/>
<dbReference type="RefSeq" id="WP_074217916.1">
    <property type="nucleotide sequence ID" value="NZ_FSRG01000008.1"/>
</dbReference>
<dbReference type="AlphaFoldDB" id="A0A1N6J5S3"/>